<evidence type="ECO:0000313" key="1">
    <source>
        <dbReference type="EMBL" id="GLS83544.1"/>
    </source>
</evidence>
<dbReference type="PROSITE" id="PS51257">
    <property type="entry name" value="PROKAR_LIPOPROTEIN"/>
    <property type="match status" value="1"/>
</dbReference>
<dbReference type="Pfam" id="PF07273">
    <property type="entry name" value="DUF1439"/>
    <property type="match status" value="1"/>
</dbReference>
<evidence type="ECO:0000313" key="2">
    <source>
        <dbReference type="Proteomes" id="UP001157439"/>
    </source>
</evidence>
<dbReference type="AlphaFoldDB" id="A0AA37TVC5"/>
<gene>
    <name evidence="1" type="ORF">GCM10007894_15210</name>
</gene>
<sequence>MRRFKQALIITIAILAQGCASKYSVSEGELEGYIQEHVGYETKTVSTPVFRTEVSLNDISVTLGHKQDTMKVSAQSKIKVSNPLFPLSASVFVEFEAKPYYNAEQQALYLRELQLVSMKSDPPQLNEALSYITPQTIQFLRYFLESQPVYRLDQKQWSQAVLAKFTKGVEVTPGYINFSFTD</sequence>
<dbReference type="RefSeq" id="WP_095496918.1">
    <property type="nucleotide sequence ID" value="NZ_BSPO01000002.1"/>
</dbReference>
<dbReference type="Proteomes" id="UP001157439">
    <property type="component" value="Unassembled WGS sequence"/>
</dbReference>
<evidence type="ECO:0008006" key="3">
    <source>
        <dbReference type="Google" id="ProtNLM"/>
    </source>
</evidence>
<reference evidence="1 2" key="1">
    <citation type="journal article" date="2014" name="Int. J. Syst. Evol. Microbiol.">
        <title>Complete genome sequence of Corynebacterium casei LMG S-19264T (=DSM 44701T), isolated from a smear-ripened cheese.</title>
        <authorList>
            <consortium name="US DOE Joint Genome Institute (JGI-PGF)"/>
            <person name="Walter F."/>
            <person name="Albersmeier A."/>
            <person name="Kalinowski J."/>
            <person name="Ruckert C."/>
        </authorList>
    </citation>
    <scope>NUCLEOTIDE SEQUENCE [LARGE SCALE GENOMIC DNA]</scope>
    <source>
        <strain evidence="1 2">NBRC 112785</strain>
    </source>
</reference>
<comment type="caution">
    <text evidence="1">The sequence shown here is derived from an EMBL/GenBank/DDBJ whole genome shotgun (WGS) entry which is preliminary data.</text>
</comment>
<organism evidence="1 2">
    <name type="scientific">Paraferrimonas haliotis</name>
    <dbReference type="NCBI Taxonomy" id="2013866"/>
    <lineage>
        <taxon>Bacteria</taxon>
        <taxon>Pseudomonadati</taxon>
        <taxon>Pseudomonadota</taxon>
        <taxon>Gammaproteobacteria</taxon>
        <taxon>Alteromonadales</taxon>
        <taxon>Ferrimonadaceae</taxon>
        <taxon>Paraferrimonas</taxon>
    </lineage>
</organism>
<name>A0AA37TVC5_9GAMM</name>
<dbReference type="InterPro" id="IPR010835">
    <property type="entry name" value="DUF1439"/>
</dbReference>
<protein>
    <recommendedName>
        <fullName evidence="3">DUF1439 domain-containing protein</fullName>
    </recommendedName>
</protein>
<accession>A0AA37TVC5</accession>
<dbReference type="EMBL" id="BSPO01000002">
    <property type="protein sequence ID" value="GLS83544.1"/>
    <property type="molecule type" value="Genomic_DNA"/>
</dbReference>
<dbReference type="Gene3D" id="3.15.10.40">
    <property type="entry name" value="Uncharacterised protein PF07273, DUF1439"/>
    <property type="match status" value="1"/>
</dbReference>
<proteinExistence type="predicted"/>
<keyword evidence="2" id="KW-1185">Reference proteome</keyword>